<dbReference type="RefSeq" id="WP_180544323.1">
    <property type="nucleotide sequence ID" value="NZ_JACCJZ010000010.1"/>
</dbReference>
<protein>
    <recommendedName>
        <fullName evidence="5">DUF4148 domain-containing protein</fullName>
    </recommendedName>
</protein>
<feature type="chain" id="PRO_5030884775" description="DUF4148 domain-containing protein" evidence="2">
    <location>
        <begin position="27"/>
        <end position="127"/>
    </location>
</feature>
<proteinExistence type="predicted"/>
<evidence type="ECO:0000313" key="4">
    <source>
        <dbReference type="Proteomes" id="UP000589896"/>
    </source>
</evidence>
<accession>A0A7Z0QSC5</accession>
<gene>
    <name evidence="3" type="ORF">H0E82_04935</name>
</gene>
<dbReference type="AlphaFoldDB" id="A0A7Z0QSC5"/>
<feature type="region of interest" description="Disordered" evidence="1">
    <location>
        <begin position="54"/>
        <end position="86"/>
    </location>
</feature>
<name>A0A7Z0QSC5_9GAMM</name>
<evidence type="ECO:0008006" key="5">
    <source>
        <dbReference type="Google" id="ProtNLM"/>
    </source>
</evidence>
<evidence type="ECO:0000256" key="1">
    <source>
        <dbReference type="SAM" id="MobiDB-lite"/>
    </source>
</evidence>
<reference evidence="3 4" key="1">
    <citation type="submission" date="2020-07" db="EMBL/GenBank/DDBJ databases">
        <title>isolation of Luteimonas sp. SJ-16.</title>
        <authorList>
            <person name="Huang X.-X."/>
            <person name="Xu L."/>
            <person name="Sun J.-Q."/>
        </authorList>
    </citation>
    <scope>NUCLEOTIDE SEQUENCE [LARGE SCALE GENOMIC DNA]</scope>
    <source>
        <strain evidence="3 4">SJ-16</strain>
    </source>
</reference>
<feature type="signal peptide" evidence="2">
    <location>
        <begin position="1"/>
        <end position="26"/>
    </location>
</feature>
<evidence type="ECO:0000313" key="3">
    <source>
        <dbReference type="EMBL" id="NYZ62110.1"/>
    </source>
</evidence>
<evidence type="ECO:0000256" key="2">
    <source>
        <dbReference type="SAM" id="SignalP"/>
    </source>
</evidence>
<dbReference type="EMBL" id="JACCJZ010000010">
    <property type="protein sequence ID" value="NYZ62110.1"/>
    <property type="molecule type" value="Genomic_DNA"/>
</dbReference>
<sequence length="127" mass="13804">MKISVSRTLRLSACGACLLAVAEVSAQEVSVTPVYTAPAYAQPLKLDTDRYAAERRAEQRAGARSGATRASDHRAPSRQELQAVMDRLTPEYNLRLKRDGERAANAWARQAAFEMGQEAANARGGAR</sequence>
<comment type="caution">
    <text evidence="3">The sequence shown here is derived from an EMBL/GenBank/DDBJ whole genome shotgun (WGS) entry which is preliminary data.</text>
</comment>
<keyword evidence="2" id="KW-0732">Signal</keyword>
<dbReference type="Proteomes" id="UP000589896">
    <property type="component" value="Unassembled WGS sequence"/>
</dbReference>
<keyword evidence="4" id="KW-1185">Reference proteome</keyword>
<organism evidence="3 4">
    <name type="scientific">Luteimonas deserti</name>
    <dbReference type="NCBI Taxonomy" id="2752306"/>
    <lineage>
        <taxon>Bacteria</taxon>
        <taxon>Pseudomonadati</taxon>
        <taxon>Pseudomonadota</taxon>
        <taxon>Gammaproteobacteria</taxon>
        <taxon>Lysobacterales</taxon>
        <taxon>Lysobacteraceae</taxon>
        <taxon>Luteimonas</taxon>
    </lineage>
</organism>